<evidence type="ECO:0000256" key="2">
    <source>
        <dbReference type="SAM" id="MobiDB-lite"/>
    </source>
</evidence>
<protein>
    <submittedName>
        <fullName evidence="5">Pimeloyl-ACP methyl ester carboxylesterase</fullName>
    </submittedName>
</protein>
<evidence type="ECO:0000256" key="3">
    <source>
        <dbReference type="SAM" id="SignalP"/>
    </source>
</evidence>
<dbReference type="InterPro" id="IPR002410">
    <property type="entry name" value="Peptidase_S33"/>
</dbReference>
<name>A0A841KGJ8_9GAMM</name>
<dbReference type="AlphaFoldDB" id="A0A841KGJ8"/>
<sequence length="398" mass="44045">MNRFPAMLVLVLILVAGVGRPAHAETASDAMTRAKAVAIIADNQKIVSPRGIEENVAVPINGIRQALQIRGRDTRNPILLFLHGGPASPDMPLAWTFQSPWEDYFTVVEWDQRGTGKTYALNSEAAMAPGMTIDGMTDDAAQVVQYLRKRFHKRRIFLMGHSWGSVLGVRLAQRHPDWFYAYIGVGQLVNMRANERAGFAFALDAAKADGNAKAIRELQSIEPYPGRKALTVPRVAVRSKWESYYGGLALGRRNFRFDARAWELSPAYSEKDLDAIGKGSLFSLHHLLGQLNDIDFDRVTHFRCPVVLFVGAHDETTSHVLAERWFAKLHAPSKRMVIFADSAHMVMQEQPGRFLVHLVDDVLPYAQRVGDAAPGEVVRGTGIPAGSTAGDHSMHSSR</sequence>
<evidence type="ECO:0000259" key="4">
    <source>
        <dbReference type="Pfam" id="PF12146"/>
    </source>
</evidence>
<dbReference type="InterPro" id="IPR029058">
    <property type="entry name" value="AB_hydrolase_fold"/>
</dbReference>
<evidence type="ECO:0000313" key="5">
    <source>
        <dbReference type="EMBL" id="MBB6184110.1"/>
    </source>
</evidence>
<dbReference type="Pfam" id="PF12146">
    <property type="entry name" value="Hydrolase_4"/>
    <property type="match status" value="1"/>
</dbReference>
<dbReference type="InterPro" id="IPR022742">
    <property type="entry name" value="Hydrolase_4"/>
</dbReference>
<dbReference type="InterPro" id="IPR050266">
    <property type="entry name" value="AB_hydrolase_sf"/>
</dbReference>
<dbReference type="PRINTS" id="PR00793">
    <property type="entry name" value="PROAMNOPTASE"/>
</dbReference>
<keyword evidence="3" id="KW-0732">Signal</keyword>
<dbReference type="Gene3D" id="3.40.50.1820">
    <property type="entry name" value="alpha/beta hydrolase"/>
    <property type="match status" value="1"/>
</dbReference>
<dbReference type="Proteomes" id="UP000560000">
    <property type="component" value="Unassembled WGS sequence"/>
</dbReference>
<gene>
    <name evidence="5" type="ORF">HNQ86_001455</name>
</gene>
<dbReference type="SUPFAM" id="SSF53474">
    <property type="entry name" value="alpha/beta-Hydrolases"/>
    <property type="match status" value="1"/>
</dbReference>
<dbReference type="PANTHER" id="PTHR43798">
    <property type="entry name" value="MONOACYLGLYCEROL LIPASE"/>
    <property type="match status" value="1"/>
</dbReference>
<dbReference type="EMBL" id="JACHET010000001">
    <property type="protein sequence ID" value="MBB6184110.1"/>
    <property type="molecule type" value="Genomic_DNA"/>
</dbReference>
<feature type="signal peptide" evidence="3">
    <location>
        <begin position="1"/>
        <end position="24"/>
    </location>
</feature>
<feature type="domain" description="Serine aminopeptidase S33" evidence="4">
    <location>
        <begin position="105"/>
        <end position="350"/>
    </location>
</feature>
<evidence type="ECO:0000313" key="6">
    <source>
        <dbReference type="Proteomes" id="UP000560000"/>
    </source>
</evidence>
<feature type="region of interest" description="Disordered" evidence="2">
    <location>
        <begin position="377"/>
        <end position="398"/>
    </location>
</feature>
<comment type="caution">
    <text evidence="5">The sequence shown here is derived from an EMBL/GenBank/DDBJ whole genome shotgun (WGS) entry which is preliminary data.</text>
</comment>
<dbReference type="RefSeq" id="WP_235205264.1">
    <property type="nucleotide sequence ID" value="NZ_JACHET010000001.1"/>
</dbReference>
<reference evidence="5 6" key="1">
    <citation type="submission" date="2020-08" db="EMBL/GenBank/DDBJ databases">
        <title>Genomic Encyclopedia of Type Strains, Phase IV (KMG-IV): sequencing the most valuable type-strain genomes for metagenomic binning, comparative biology and taxonomic classification.</title>
        <authorList>
            <person name="Goeker M."/>
        </authorList>
    </citation>
    <scope>NUCLEOTIDE SEQUENCE [LARGE SCALE GENOMIC DNA]</scope>
    <source>
        <strain evidence="5 6">DSM 107085</strain>
    </source>
</reference>
<evidence type="ECO:0000256" key="1">
    <source>
        <dbReference type="ARBA" id="ARBA00022801"/>
    </source>
</evidence>
<organism evidence="5 6">
    <name type="scientific">Oleiagrimonas soli</name>
    <dbReference type="NCBI Taxonomy" id="1543381"/>
    <lineage>
        <taxon>Bacteria</taxon>
        <taxon>Pseudomonadati</taxon>
        <taxon>Pseudomonadota</taxon>
        <taxon>Gammaproteobacteria</taxon>
        <taxon>Lysobacterales</taxon>
        <taxon>Rhodanobacteraceae</taxon>
        <taxon>Oleiagrimonas</taxon>
    </lineage>
</organism>
<feature type="chain" id="PRO_5032333493" evidence="3">
    <location>
        <begin position="25"/>
        <end position="398"/>
    </location>
</feature>
<accession>A0A841KGJ8</accession>
<keyword evidence="1" id="KW-0378">Hydrolase</keyword>
<proteinExistence type="predicted"/>
<dbReference type="GO" id="GO:0008233">
    <property type="term" value="F:peptidase activity"/>
    <property type="evidence" value="ECO:0007669"/>
    <property type="project" value="InterPro"/>
</dbReference>
<dbReference type="GO" id="GO:0006508">
    <property type="term" value="P:proteolysis"/>
    <property type="evidence" value="ECO:0007669"/>
    <property type="project" value="InterPro"/>
</dbReference>